<keyword evidence="2 10" id="KW-1003">Cell membrane</keyword>
<evidence type="ECO:0000256" key="3">
    <source>
        <dbReference type="ARBA" id="ARBA00022606"/>
    </source>
</evidence>
<gene>
    <name evidence="12" type="ORF">GDO78_017717</name>
</gene>
<organism evidence="12 13">
    <name type="scientific">Eleutherodactylus coqui</name>
    <name type="common">Puerto Rican coqui</name>
    <dbReference type="NCBI Taxonomy" id="57060"/>
    <lineage>
        <taxon>Eukaryota</taxon>
        <taxon>Metazoa</taxon>
        <taxon>Chordata</taxon>
        <taxon>Craniata</taxon>
        <taxon>Vertebrata</taxon>
        <taxon>Euteleostomi</taxon>
        <taxon>Amphibia</taxon>
        <taxon>Batrachia</taxon>
        <taxon>Anura</taxon>
        <taxon>Neobatrachia</taxon>
        <taxon>Hyloidea</taxon>
        <taxon>Eleutherodactylidae</taxon>
        <taxon>Eleutherodactylinae</taxon>
        <taxon>Eleutherodactylus</taxon>
        <taxon>Eleutherodactylus</taxon>
    </lineage>
</organism>
<keyword evidence="3 10" id="KW-0716">Sensory transduction</keyword>
<comment type="caution">
    <text evidence="12">The sequence shown here is derived from an EMBL/GenBank/DDBJ whole genome shotgun (WGS) entry which is preliminary data.</text>
</comment>
<dbReference type="PRINTS" id="PR00237">
    <property type="entry name" value="GPCRRHODOPSN"/>
</dbReference>
<dbReference type="GO" id="GO:0005886">
    <property type="term" value="C:plasma membrane"/>
    <property type="evidence" value="ECO:0007669"/>
    <property type="project" value="UniProtKB-SubCell"/>
</dbReference>
<feature type="transmembrane region" description="Helical" evidence="10">
    <location>
        <begin position="99"/>
        <end position="118"/>
    </location>
</feature>
<dbReference type="FunFam" id="1.20.1070.10:FF:000001">
    <property type="entry name" value="Olfactory receptor"/>
    <property type="match status" value="1"/>
</dbReference>
<keyword evidence="8 9" id="KW-0807">Transducer</keyword>
<feature type="transmembrane region" description="Helical" evidence="10">
    <location>
        <begin position="59"/>
        <end position="79"/>
    </location>
</feature>
<dbReference type="OrthoDB" id="9975554at2759"/>
<accession>A0A8J6E5T7</accession>
<keyword evidence="9" id="KW-0297">G-protein coupled receptor</keyword>
<keyword evidence="6 10" id="KW-1133">Transmembrane helix</keyword>
<dbReference type="AlphaFoldDB" id="A0A8J6E5T7"/>
<evidence type="ECO:0000256" key="9">
    <source>
        <dbReference type="RuleBase" id="RU000688"/>
    </source>
</evidence>
<protein>
    <recommendedName>
        <fullName evidence="10">Olfactory receptor</fullName>
    </recommendedName>
</protein>
<dbReference type="Gene3D" id="1.20.1070.10">
    <property type="entry name" value="Rhodopsin 7-helix transmembrane proteins"/>
    <property type="match status" value="1"/>
</dbReference>
<dbReference type="PROSITE" id="PS50262">
    <property type="entry name" value="G_PROTEIN_RECEP_F1_2"/>
    <property type="match status" value="1"/>
</dbReference>
<evidence type="ECO:0000256" key="7">
    <source>
        <dbReference type="ARBA" id="ARBA00023136"/>
    </source>
</evidence>
<dbReference type="InterPro" id="IPR000725">
    <property type="entry name" value="Olfact_rcpt"/>
</dbReference>
<dbReference type="GO" id="GO:0004984">
    <property type="term" value="F:olfactory receptor activity"/>
    <property type="evidence" value="ECO:0007669"/>
    <property type="project" value="InterPro"/>
</dbReference>
<dbReference type="InterPro" id="IPR017452">
    <property type="entry name" value="GPCR_Rhodpsn_7TM"/>
</dbReference>
<proteinExistence type="inferred from homology"/>
<sequence length="310" mass="35228">MAKRNETQLSEFILLGFSASRQPFLFSIFLIIYFITLMGNMMIILTVTLEPQLYSPMYLFIRSLSLTEIFYISVTVPRMLRDFLHLDKGISFIGCAAQLYFFCFLGTTECFLLAFMAYDRFVAICHPLHYTTTMTKTKCLELTLGSWLSGIFLSLIQISYVFSLPFCSSNIIDHFFCDILPVVKLACTDTFANEIAILIYSSVVIPLPFLLILLSYVRIINSVIKIPSSIGRRKAFSTCGSHLTSVTLFYGTATITYLKTKSIQSYGGAKVMSLLYIIFVPMLNPLIYSLRNSVIKNAMSKLIKRSYMLK</sequence>
<feature type="transmembrane region" description="Helical" evidence="10">
    <location>
        <begin position="24"/>
        <end position="47"/>
    </location>
</feature>
<keyword evidence="9" id="KW-0675">Receptor</keyword>
<evidence type="ECO:0000256" key="1">
    <source>
        <dbReference type="ARBA" id="ARBA00004651"/>
    </source>
</evidence>
<dbReference type="CDD" id="cd15225">
    <property type="entry name" value="7tmA_OR10A-like"/>
    <property type="match status" value="1"/>
</dbReference>
<dbReference type="GO" id="GO:0004930">
    <property type="term" value="F:G protein-coupled receptor activity"/>
    <property type="evidence" value="ECO:0007669"/>
    <property type="project" value="UniProtKB-KW"/>
</dbReference>
<evidence type="ECO:0000259" key="11">
    <source>
        <dbReference type="PROSITE" id="PS50262"/>
    </source>
</evidence>
<evidence type="ECO:0000256" key="6">
    <source>
        <dbReference type="ARBA" id="ARBA00022989"/>
    </source>
</evidence>
<evidence type="ECO:0000256" key="10">
    <source>
        <dbReference type="RuleBase" id="RU363047"/>
    </source>
</evidence>
<dbReference type="InterPro" id="IPR000276">
    <property type="entry name" value="GPCR_Rhodpsn"/>
</dbReference>
<feature type="transmembrane region" description="Helical" evidence="10">
    <location>
        <begin position="270"/>
        <end position="290"/>
    </location>
</feature>
<evidence type="ECO:0000256" key="8">
    <source>
        <dbReference type="ARBA" id="ARBA00023224"/>
    </source>
</evidence>
<feature type="transmembrane region" description="Helical" evidence="10">
    <location>
        <begin position="195"/>
        <end position="214"/>
    </location>
</feature>
<evidence type="ECO:0000313" key="12">
    <source>
        <dbReference type="EMBL" id="KAG9461199.1"/>
    </source>
</evidence>
<dbReference type="SUPFAM" id="SSF81321">
    <property type="entry name" value="Family A G protein-coupled receptor-like"/>
    <property type="match status" value="1"/>
</dbReference>
<dbReference type="Proteomes" id="UP000770717">
    <property type="component" value="Unassembled WGS sequence"/>
</dbReference>
<feature type="transmembrane region" description="Helical" evidence="10">
    <location>
        <begin position="139"/>
        <end position="162"/>
    </location>
</feature>
<evidence type="ECO:0000256" key="2">
    <source>
        <dbReference type="ARBA" id="ARBA00022475"/>
    </source>
</evidence>
<keyword evidence="5 10" id="KW-0552">Olfaction</keyword>
<dbReference type="Pfam" id="PF13853">
    <property type="entry name" value="7tm_4"/>
    <property type="match status" value="1"/>
</dbReference>
<dbReference type="PANTHER" id="PTHR26453">
    <property type="entry name" value="OLFACTORY RECEPTOR"/>
    <property type="match status" value="1"/>
</dbReference>
<comment type="subcellular location">
    <subcellularLocation>
        <location evidence="1 10">Cell membrane</location>
        <topology evidence="1 10">Multi-pass membrane protein</topology>
    </subcellularLocation>
</comment>
<keyword evidence="7 10" id="KW-0472">Membrane</keyword>
<keyword evidence="4 9" id="KW-0812">Transmembrane</keyword>
<name>A0A8J6E5T7_ELECQ</name>
<comment type="similarity">
    <text evidence="9">Belongs to the G-protein coupled receptor 1 family.</text>
</comment>
<keyword evidence="13" id="KW-1185">Reference proteome</keyword>
<evidence type="ECO:0000256" key="4">
    <source>
        <dbReference type="ARBA" id="ARBA00022692"/>
    </source>
</evidence>
<reference evidence="12" key="1">
    <citation type="thesis" date="2020" institute="ProQuest LLC" country="789 East Eisenhower Parkway, Ann Arbor, MI, USA">
        <title>Comparative Genomics and Chromosome Evolution.</title>
        <authorList>
            <person name="Mudd A.B."/>
        </authorList>
    </citation>
    <scope>NUCLEOTIDE SEQUENCE</scope>
    <source>
        <strain evidence="12">HN-11 Male</strain>
        <tissue evidence="12">Kidney and liver</tissue>
    </source>
</reference>
<feature type="transmembrane region" description="Helical" evidence="10">
    <location>
        <begin position="235"/>
        <end position="258"/>
    </location>
</feature>
<evidence type="ECO:0000313" key="13">
    <source>
        <dbReference type="Proteomes" id="UP000770717"/>
    </source>
</evidence>
<feature type="domain" description="G-protein coupled receptors family 1 profile" evidence="11">
    <location>
        <begin position="39"/>
        <end position="288"/>
    </location>
</feature>
<dbReference type="PRINTS" id="PR00245">
    <property type="entry name" value="OLFACTORYR"/>
</dbReference>
<dbReference type="EMBL" id="WNTK01026624">
    <property type="protein sequence ID" value="KAG9461199.1"/>
    <property type="molecule type" value="Genomic_DNA"/>
</dbReference>
<dbReference type="PROSITE" id="PS00237">
    <property type="entry name" value="G_PROTEIN_RECEP_F1_1"/>
    <property type="match status" value="1"/>
</dbReference>
<evidence type="ECO:0000256" key="5">
    <source>
        <dbReference type="ARBA" id="ARBA00022725"/>
    </source>
</evidence>